<dbReference type="PANTHER" id="PTHR34580:SF3">
    <property type="entry name" value="PROTEIN PAFB"/>
    <property type="match status" value="1"/>
</dbReference>
<evidence type="ECO:0000313" key="2">
    <source>
        <dbReference type="EMBL" id="TDO50873.1"/>
    </source>
</evidence>
<dbReference type="InterPro" id="IPR051534">
    <property type="entry name" value="CBASS_pafABC_assoc_protein"/>
</dbReference>
<reference evidence="2 3" key="1">
    <citation type="submission" date="2019-03" db="EMBL/GenBank/DDBJ databases">
        <title>Genomic Encyclopedia of Type Strains, Phase III (KMG-III): the genomes of soil and plant-associated and newly described type strains.</title>
        <authorList>
            <person name="Whitman W."/>
        </authorList>
    </citation>
    <scope>NUCLEOTIDE SEQUENCE [LARGE SCALE GENOMIC DNA]</scope>
    <source>
        <strain evidence="2 3">VKM Ac-2527</strain>
    </source>
</reference>
<name>A0A4R6KII1_9ACTN</name>
<dbReference type="PROSITE" id="PS52050">
    <property type="entry name" value="WYL"/>
    <property type="match status" value="1"/>
</dbReference>
<dbReference type="Proteomes" id="UP000295388">
    <property type="component" value="Unassembled WGS sequence"/>
</dbReference>
<dbReference type="EMBL" id="SNWQ01000004">
    <property type="protein sequence ID" value="TDO50873.1"/>
    <property type="molecule type" value="Genomic_DNA"/>
</dbReference>
<proteinExistence type="predicted"/>
<sequence>MEVDPWAVSVRHGRWYLLCWSHTKEARRVLRIDRMTKIDTLPDTFVPPAQLDPFRTIEEHLAEGWKYQVEVVVDAPLKTVAQWIPRNLGRLEEIDDDHTRLIGSTDEPGWYANRLTLVEAPFHIISPAELAEAAQALGRRLVQAGGGRRSGQAVLTFCGLRPVRRPMTIGAVGVGQGQPPHGRGMSGVLAQMTYSDRVVTRAVRDVNGLPAGWSLLQLCNAEGSDKDVASADPPGDPPYPPACRGRREAWGVARVCFGSFSACSCPEVPAGGCGGGVVGVAGDGAGGAATGGGCADRGSDASGCCCRAGNWSVVILEDGEVEGVLADGRFGTLGSSPRTGPKA</sequence>
<keyword evidence="3" id="KW-1185">Reference proteome</keyword>
<feature type="domain" description="WYL" evidence="1">
    <location>
        <begin position="2"/>
        <end position="38"/>
    </location>
</feature>
<dbReference type="PANTHER" id="PTHR34580">
    <property type="match status" value="1"/>
</dbReference>
<comment type="caution">
    <text evidence="2">The sequence shown here is derived from an EMBL/GenBank/DDBJ whole genome shotgun (WGS) entry which is preliminary data.</text>
</comment>
<dbReference type="InterPro" id="IPR026881">
    <property type="entry name" value="WYL_dom"/>
</dbReference>
<evidence type="ECO:0000313" key="3">
    <source>
        <dbReference type="Proteomes" id="UP000295388"/>
    </source>
</evidence>
<protein>
    <submittedName>
        <fullName evidence="2">WYL domain-containing protein</fullName>
    </submittedName>
</protein>
<dbReference type="Pfam" id="PF13280">
    <property type="entry name" value="WYL"/>
    <property type="match status" value="1"/>
</dbReference>
<organism evidence="2 3">
    <name type="scientific">Kribbella caucasensis</name>
    <dbReference type="NCBI Taxonomy" id="2512215"/>
    <lineage>
        <taxon>Bacteria</taxon>
        <taxon>Bacillati</taxon>
        <taxon>Actinomycetota</taxon>
        <taxon>Actinomycetes</taxon>
        <taxon>Propionibacteriales</taxon>
        <taxon>Kribbellaceae</taxon>
        <taxon>Kribbella</taxon>
    </lineage>
</organism>
<dbReference type="AlphaFoldDB" id="A0A4R6KII1"/>
<gene>
    <name evidence="2" type="ORF">EV643_104373</name>
</gene>
<accession>A0A4R6KII1</accession>
<evidence type="ECO:0000259" key="1">
    <source>
        <dbReference type="Pfam" id="PF13280"/>
    </source>
</evidence>